<dbReference type="PROSITE" id="PS51449">
    <property type="entry name" value="MTTASE_N"/>
    <property type="match status" value="1"/>
</dbReference>
<accession>A0A644W7V7</accession>
<keyword evidence="9" id="KW-0411">Iron-sulfur</keyword>
<dbReference type="GO" id="GO:0035598">
    <property type="term" value="F:tRNA (N(6)-L-threonylcarbamoyladenosine(37)-C(2))-methylthiotransferase activity"/>
    <property type="evidence" value="ECO:0007669"/>
    <property type="project" value="UniProtKB-EC"/>
</dbReference>
<dbReference type="EC" id="2.8.4.5" evidence="12"/>
<evidence type="ECO:0000256" key="6">
    <source>
        <dbReference type="ARBA" id="ARBA00022694"/>
    </source>
</evidence>
<evidence type="ECO:0000259" key="10">
    <source>
        <dbReference type="PROSITE" id="PS51449"/>
    </source>
</evidence>
<protein>
    <submittedName>
        <fullName evidence="12">Threonylcarbamoyladenosine tRNA methylthiotransferase MtaB</fullName>
        <ecNumber evidence="12">2.8.4.5</ecNumber>
    </submittedName>
</protein>
<dbReference type="PANTHER" id="PTHR11918:SF45">
    <property type="entry name" value="THREONYLCARBAMOYLADENOSINE TRNA METHYLTHIOTRANSFERASE"/>
    <property type="match status" value="1"/>
</dbReference>
<dbReference type="InterPro" id="IPR006638">
    <property type="entry name" value="Elp3/MiaA/NifB-like_rSAM"/>
</dbReference>
<dbReference type="AlphaFoldDB" id="A0A644W7V7"/>
<gene>
    <name evidence="12" type="primary">mtaB_13</name>
    <name evidence="12" type="ORF">SDC9_46032</name>
</gene>
<name>A0A644W7V7_9ZZZZ</name>
<dbReference type="SFLD" id="SFLDG01061">
    <property type="entry name" value="methylthiotransferase"/>
    <property type="match status" value="1"/>
</dbReference>
<dbReference type="Pfam" id="PF04055">
    <property type="entry name" value="Radical_SAM"/>
    <property type="match status" value="1"/>
</dbReference>
<comment type="cofactor">
    <cofactor evidence="1">
        <name>[4Fe-4S] cluster</name>
        <dbReference type="ChEBI" id="CHEBI:49883"/>
    </cofactor>
</comment>
<dbReference type="Gene3D" id="3.40.50.12160">
    <property type="entry name" value="Methylthiotransferase, N-terminal domain"/>
    <property type="match status" value="1"/>
</dbReference>
<dbReference type="InterPro" id="IPR005839">
    <property type="entry name" value="Methylthiotransferase"/>
</dbReference>
<evidence type="ECO:0000313" key="12">
    <source>
        <dbReference type="EMBL" id="MPL99811.1"/>
    </source>
</evidence>
<sequence length="446" mass="50523">MIDHSVFNNKKVVFHTLGCKLNFAETSAIGKKMREEGFVKAKSGEQADVCVINTCSVTDVADRKCRQAIGKLHRQHPNAVMVVTGCYAQLKPEEIAKIEGVNLVLGANEKFSILEYLRNLNKDDSAVIHHGSVKKVREFKPSCSRDDRTRYFLKVQGGCDYFCTYCTIPMARGRSRSASVAETVEMAKEAIREGAKEIVLTGVNIGDFGRSTGESFFDLVKALDNIEANVRFRISSIEPNLLSDEIITFVSQSKRIMPHFHIPLQSGTNEVLKLMKRKYDRELFAHRVEKIKSVLPDAFIGVDVIVGVHGETAELFEESCRFIDSLDISQLHVFTYSERAGTKMLEIEHHNSVTEKKRRSDILHLLSEKKTKAFYEKHRGKTYPVLWESRSHGENMVGFTSNYIRVEKPSDRNRVNTVEMVQLGEWNADGNALLTNYGLKSNDKRH</sequence>
<dbReference type="PANTHER" id="PTHR11918">
    <property type="entry name" value="RADICAL SAM PROTEINS"/>
    <property type="match status" value="1"/>
</dbReference>
<evidence type="ECO:0000256" key="9">
    <source>
        <dbReference type="ARBA" id="ARBA00023014"/>
    </source>
</evidence>
<dbReference type="InterPro" id="IPR038135">
    <property type="entry name" value="Methylthiotransferase_N_sf"/>
</dbReference>
<keyword evidence="5" id="KW-0949">S-adenosyl-L-methionine</keyword>
<evidence type="ECO:0000256" key="1">
    <source>
        <dbReference type="ARBA" id="ARBA00001966"/>
    </source>
</evidence>
<dbReference type="SUPFAM" id="SSF102114">
    <property type="entry name" value="Radical SAM enzymes"/>
    <property type="match status" value="1"/>
</dbReference>
<dbReference type="PROSITE" id="PS51918">
    <property type="entry name" value="RADICAL_SAM"/>
    <property type="match status" value="1"/>
</dbReference>
<dbReference type="Gene3D" id="3.80.30.20">
    <property type="entry name" value="tm_1862 like domain"/>
    <property type="match status" value="1"/>
</dbReference>
<dbReference type="NCBIfam" id="TIGR00089">
    <property type="entry name" value="MiaB/RimO family radical SAM methylthiotransferase"/>
    <property type="match status" value="1"/>
</dbReference>
<dbReference type="NCBIfam" id="TIGR01579">
    <property type="entry name" value="MiaB-like-C"/>
    <property type="match status" value="1"/>
</dbReference>
<dbReference type="InterPro" id="IPR006467">
    <property type="entry name" value="MiaB-like_bact"/>
</dbReference>
<feature type="domain" description="Radical SAM core" evidence="11">
    <location>
        <begin position="145"/>
        <end position="376"/>
    </location>
</feature>
<dbReference type="InterPro" id="IPR007197">
    <property type="entry name" value="rSAM"/>
</dbReference>
<dbReference type="FunFam" id="3.40.50.12160:FF:000004">
    <property type="entry name" value="Threonylcarbamoyladenosine tRNA methylthiotransferase MtaB"/>
    <property type="match status" value="1"/>
</dbReference>
<comment type="caution">
    <text evidence="12">The sequence shown here is derived from an EMBL/GenBank/DDBJ whole genome shotgun (WGS) entry which is preliminary data.</text>
</comment>
<dbReference type="InterPro" id="IPR023404">
    <property type="entry name" value="rSAM_horseshoe"/>
</dbReference>
<evidence type="ECO:0000256" key="4">
    <source>
        <dbReference type="ARBA" id="ARBA00022679"/>
    </source>
</evidence>
<dbReference type="InterPro" id="IPR020612">
    <property type="entry name" value="Methylthiotransferase_CS"/>
</dbReference>
<dbReference type="GO" id="GO:0051539">
    <property type="term" value="F:4 iron, 4 sulfur cluster binding"/>
    <property type="evidence" value="ECO:0007669"/>
    <property type="project" value="UniProtKB-KW"/>
</dbReference>
<dbReference type="SFLD" id="SFLDS00029">
    <property type="entry name" value="Radical_SAM"/>
    <property type="match status" value="1"/>
</dbReference>
<evidence type="ECO:0000256" key="5">
    <source>
        <dbReference type="ARBA" id="ARBA00022691"/>
    </source>
</evidence>
<dbReference type="EMBL" id="VSSQ01000690">
    <property type="protein sequence ID" value="MPL99811.1"/>
    <property type="molecule type" value="Genomic_DNA"/>
</dbReference>
<evidence type="ECO:0000256" key="7">
    <source>
        <dbReference type="ARBA" id="ARBA00022723"/>
    </source>
</evidence>
<dbReference type="SFLD" id="SFLDG01082">
    <property type="entry name" value="B12-binding_domain_containing"/>
    <property type="match status" value="1"/>
</dbReference>
<keyword evidence="8" id="KW-0408">Iron</keyword>
<reference evidence="12" key="1">
    <citation type="submission" date="2019-08" db="EMBL/GenBank/DDBJ databases">
        <authorList>
            <person name="Kucharzyk K."/>
            <person name="Murdoch R.W."/>
            <person name="Higgins S."/>
            <person name="Loffler F."/>
        </authorList>
    </citation>
    <scope>NUCLEOTIDE SEQUENCE</scope>
</reference>
<dbReference type="InterPro" id="IPR013848">
    <property type="entry name" value="Methylthiotransferase_N"/>
</dbReference>
<keyword evidence="7" id="KW-0479">Metal-binding</keyword>
<organism evidence="12">
    <name type="scientific">bioreactor metagenome</name>
    <dbReference type="NCBI Taxonomy" id="1076179"/>
    <lineage>
        <taxon>unclassified sequences</taxon>
        <taxon>metagenomes</taxon>
        <taxon>ecological metagenomes</taxon>
    </lineage>
</organism>
<evidence type="ECO:0000256" key="3">
    <source>
        <dbReference type="ARBA" id="ARBA00022490"/>
    </source>
</evidence>
<keyword evidence="6" id="KW-0819">tRNA processing</keyword>
<dbReference type="Pfam" id="PF00919">
    <property type="entry name" value="UPF0004"/>
    <property type="match status" value="1"/>
</dbReference>
<dbReference type="SMART" id="SM00729">
    <property type="entry name" value="Elp3"/>
    <property type="match status" value="1"/>
</dbReference>
<dbReference type="GO" id="GO:0046872">
    <property type="term" value="F:metal ion binding"/>
    <property type="evidence" value="ECO:0007669"/>
    <property type="project" value="UniProtKB-KW"/>
</dbReference>
<evidence type="ECO:0000256" key="8">
    <source>
        <dbReference type="ARBA" id="ARBA00023004"/>
    </source>
</evidence>
<dbReference type="InterPro" id="IPR058240">
    <property type="entry name" value="rSAM_sf"/>
</dbReference>
<keyword evidence="2" id="KW-0004">4Fe-4S</keyword>
<evidence type="ECO:0000256" key="2">
    <source>
        <dbReference type="ARBA" id="ARBA00022485"/>
    </source>
</evidence>
<keyword evidence="3" id="KW-0963">Cytoplasm</keyword>
<evidence type="ECO:0000259" key="11">
    <source>
        <dbReference type="PROSITE" id="PS51918"/>
    </source>
</evidence>
<dbReference type="PROSITE" id="PS01278">
    <property type="entry name" value="MTTASE_RADICAL"/>
    <property type="match status" value="1"/>
</dbReference>
<feature type="domain" description="MTTase N-terminal" evidence="10">
    <location>
        <begin position="10"/>
        <end position="122"/>
    </location>
</feature>
<proteinExistence type="predicted"/>
<keyword evidence="4 12" id="KW-0808">Transferase</keyword>